<dbReference type="RefSeq" id="XP_007838212.1">
    <property type="nucleotide sequence ID" value="XM_007840021.1"/>
</dbReference>
<feature type="compositionally biased region" description="Low complexity" evidence="1">
    <location>
        <begin position="188"/>
        <end position="206"/>
    </location>
</feature>
<dbReference type="AlphaFoldDB" id="W3WXF4"/>
<accession>W3WXF4</accession>
<protein>
    <submittedName>
        <fullName evidence="2">Uncharacterized protein</fullName>
    </submittedName>
</protein>
<evidence type="ECO:0000313" key="3">
    <source>
        <dbReference type="Proteomes" id="UP000030651"/>
    </source>
</evidence>
<name>W3WXF4_PESFW</name>
<evidence type="ECO:0000313" key="2">
    <source>
        <dbReference type="EMBL" id="ETS77566.1"/>
    </source>
</evidence>
<feature type="compositionally biased region" description="Low complexity" evidence="1">
    <location>
        <begin position="12"/>
        <end position="22"/>
    </location>
</feature>
<sequence>MDQEPPPPYSPSSPSSASQPPSQINLLASSIRSQLADLPYQLRQTRQAHNEQQIELDIRILEHVRPTIETFINELSQINPAPSQASLALLPRVAVPADAELSEFEEMLKRGEVGRVVRLDIQRDLKGAGDMKTTTDPSLMIADKSTERYASHGGSWERPAAAGSPHSTLWWSDEDFAKRLVVHLSEESTPTPTPSATPSSTKSMSPVLTAQTPSPRSMVQRFWGLRRQSRSQSQSPTTVYSHTPDGLNQVISAAGTNETPPNNIRMPVMKFVARKVTFRHENDFGIFESTSGWAIVATVQL</sequence>
<dbReference type="HOGENOM" id="CLU_057185_0_0_1"/>
<dbReference type="KEGG" id="pfy:PFICI_11440"/>
<evidence type="ECO:0000256" key="1">
    <source>
        <dbReference type="SAM" id="MobiDB-lite"/>
    </source>
</evidence>
<keyword evidence="3" id="KW-1185">Reference proteome</keyword>
<dbReference type="OrthoDB" id="3526284at2759"/>
<dbReference type="GeneID" id="19276453"/>
<feature type="region of interest" description="Disordered" evidence="1">
    <location>
        <begin position="1"/>
        <end position="22"/>
    </location>
</feature>
<reference evidence="3" key="1">
    <citation type="journal article" date="2015" name="BMC Genomics">
        <title>Genomic and transcriptomic analysis of the endophytic fungus Pestalotiopsis fici reveals its lifestyle and high potential for synthesis of natural products.</title>
        <authorList>
            <person name="Wang X."/>
            <person name="Zhang X."/>
            <person name="Liu L."/>
            <person name="Xiang M."/>
            <person name="Wang W."/>
            <person name="Sun X."/>
            <person name="Che Y."/>
            <person name="Guo L."/>
            <person name="Liu G."/>
            <person name="Guo L."/>
            <person name="Wang C."/>
            <person name="Yin W.B."/>
            <person name="Stadler M."/>
            <person name="Zhang X."/>
            <person name="Liu X."/>
        </authorList>
    </citation>
    <scope>NUCLEOTIDE SEQUENCE [LARGE SCALE GENOMIC DNA]</scope>
    <source>
        <strain evidence="3">W106-1 / CGMCC3.15140</strain>
    </source>
</reference>
<feature type="compositionally biased region" description="Pro residues" evidence="1">
    <location>
        <begin position="1"/>
        <end position="11"/>
    </location>
</feature>
<dbReference type="eggNOG" id="ENOG502RA0Z">
    <property type="taxonomic scope" value="Eukaryota"/>
</dbReference>
<feature type="region of interest" description="Disordered" evidence="1">
    <location>
        <begin position="226"/>
        <end position="245"/>
    </location>
</feature>
<gene>
    <name evidence="2" type="ORF">PFICI_11440</name>
</gene>
<dbReference type="Proteomes" id="UP000030651">
    <property type="component" value="Unassembled WGS sequence"/>
</dbReference>
<dbReference type="OMA" id="MGIWESS"/>
<organism evidence="2 3">
    <name type="scientific">Pestalotiopsis fici (strain W106-1 / CGMCC3.15140)</name>
    <dbReference type="NCBI Taxonomy" id="1229662"/>
    <lineage>
        <taxon>Eukaryota</taxon>
        <taxon>Fungi</taxon>
        <taxon>Dikarya</taxon>
        <taxon>Ascomycota</taxon>
        <taxon>Pezizomycotina</taxon>
        <taxon>Sordariomycetes</taxon>
        <taxon>Xylariomycetidae</taxon>
        <taxon>Amphisphaeriales</taxon>
        <taxon>Sporocadaceae</taxon>
        <taxon>Pestalotiopsis</taxon>
    </lineage>
</organism>
<dbReference type="InParanoid" id="W3WXF4"/>
<dbReference type="EMBL" id="KI912116">
    <property type="protein sequence ID" value="ETS77566.1"/>
    <property type="molecule type" value="Genomic_DNA"/>
</dbReference>
<proteinExistence type="predicted"/>
<feature type="region of interest" description="Disordered" evidence="1">
    <location>
        <begin position="184"/>
        <end position="215"/>
    </location>
</feature>